<evidence type="ECO:0000313" key="3">
    <source>
        <dbReference type="Proteomes" id="UP000826661"/>
    </source>
</evidence>
<dbReference type="AlphaFoldDB" id="A0A8G0L148"/>
<feature type="compositionally biased region" description="Basic and acidic residues" evidence="1">
    <location>
        <begin position="148"/>
        <end position="171"/>
    </location>
</feature>
<proteinExistence type="predicted"/>
<dbReference type="Proteomes" id="UP000826661">
    <property type="component" value="Chromosome I"/>
</dbReference>
<protein>
    <submittedName>
        <fullName evidence="2">Uncharacterized protein</fullName>
    </submittedName>
</protein>
<organism evidence="2 3">
    <name type="scientific">Trichoderma simmonsii</name>
    <dbReference type="NCBI Taxonomy" id="1491479"/>
    <lineage>
        <taxon>Eukaryota</taxon>
        <taxon>Fungi</taxon>
        <taxon>Dikarya</taxon>
        <taxon>Ascomycota</taxon>
        <taxon>Pezizomycotina</taxon>
        <taxon>Sordariomycetes</taxon>
        <taxon>Hypocreomycetidae</taxon>
        <taxon>Hypocreales</taxon>
        <taxon>Hypocreaceae</taxon>
        <taxon>Trichoderma</taxon>
    </lineage>
</organism>
<name>A0A8G0L148_9HYPO</name>
<dbReference type="EMBL" id="CP075864">
    <property type="protein sequence ID" value="QYS93846.1"/>
    <property type="molecule type" value="Genomic_DNA"/>
</dbReference>
<evidence type="ECO:0000313" key="2">
    <source>
        <dbReference type="EMBL" id="QYS93846.1"/>
    </source>
</evidence>
<accession>A0A8G0L148</accession>
<gene>
    <name evidence="2" type="ORF">H0G86_001212</name>
</gene>
<evidence type="ECO:0000256" key="1">
    <source>
        <dbReference type="SAM" id="MobiDB-lite"/>
    </source>
</evidence>
<reference evidence="2 3" key="1">
    <citation type="journal article" date="2021" name="BMC Genomics">
        <title>Telomere-to-telomere genome assembly of asparaginase-producing Trichoderma simmonsii.</title>
        <authorList>
            <person name="Chung D."/>
            <person name="Kwon Y.M."/>
            <person name="Yang Y."/>
        </authorList>
    </citation>
    <scope>NUCLEOTIDE SEQUENCE [LARGE SCALE GENOMIC DNA]</scope>
    <source>
        <strain evidence="2 3">GH-Sj1</strain>
    </source>
</reference>
<feature type="compositionally biased region" description="Basic residues" evidence="1">
    <location>
        <begin position="184"/>
        <end position="194"/>
    </location>
</feature>
<keyword evidence="3" id="KW-1185">Reference proteome</keyword>
<sequence length="218" mass="24526">MKRSLKRSSLKGINNGKKELLDLVDDITGAIAWDKGRFPCRAARNTALNAGRTGCFEYFVSLLRGNVLGWETDRAGDGMPNNATAHVGEETQRPDEEAVQGSSDYEDCIDYESTFGHEGPLSPYSPTCETQYWGDTDPFRATEDLEAYNESKTEFKEEQEYREKRTKDRQEINSSDEEDTSHHEHGRRLLKSPVRHTSASHSSFSAHGISNGDTVEKQ</sequence>
<feature type="region of interest" description="Disordered" evidence="1">
    <location>
        <begin position="148"/>
        <end position="218"/>
    </location>
</feature>